<comment type="function">
    <text evidence="3">Regulates mitochondrial small subunit maturation by controlling 15S rRNA 5'-end processing. Localizes to the 5' precursor of the 15S rRNA in a position that is subsequently occupied by mS47 in the mature yeast mtSSU. Uses structure and sequence-specific RNA recognition, binding to a single-stranded region of the precursor and specifically recognizing bases -6 to -1. The exchange of Ccm1 for mS47 is coupled to the irreversible removal of precursor rRNA that is accompanied by conformational changes of the mitoribosomal proteins uS5m and mS26. These conformational changes signal completion of 5'-end rRNA processing through protection of the mature 5'-end of the 15S rRNA and stabilization of mS47. The removal of the 5' precursor together with the dissociation of Ccm1 may be catalyzed by the 5'-3' exoribonuclease Pet127. Involved in the specific removal of group I introns in mitochondrial encoded transcripts.</text>
</comment>
<dbReference type="PANTHER" id="PTHR47936:SF1">
    <property type="entry name" value="PENTATRICOPEPTIDE REPEAT-CONTAINING PROTEIN GUN1, CHLOROPLASTIC"/>
    <property type="match status" value="1"/>
</dbReference>
<feature type="region of interest" description="Disordered" evidence="6">
    <location>
        <begin position="719"/>
        <end position="745"/>
    </location>
</feature>
<evidence type="ECO:0000313" key="8">
    <source>
        <dbReference type="Proteomes" id="UP001273166"/>
    </source>
</evidence>
<evidence type="ECO:0000256" key="2">
    <source>
        <dbReference type="ARBA" id="ARBA00022737"/>
    </source>
</evidence>
<evidence type="ECO:0000256" key="4">
    <source>
        <dbReference type="ARBA" id="ARBA00044511"/>
    </source>
</evidence>
<evidence type="ECO:0000256" key="6">
    <source>
        <dbReference type="SAM" id="MobiDB-lite"/>
    </source>
</evidence>
<feature type="repeat" description="PPR" evidence="5">
    <location>
        <begin position="568"/>
        <end position="602"/>
    </location>
</feature>
<proteinExistence type="inferred from homology"/>
<feature type="compositionally biased region" description="Basic residues" evidence="6">
    <location>
        <begin position="539"/>
        <end position="555"/>
    </location>
</feature>
<comment type="similarity">
    <text evidence="1">Belongs to the CCM1 family.</text>
</comment>
<reference evidence="7" key="2">
    <citation type="submission" date="2023-06" db="EMBL/GenBank/DDBJ databases">
        <authorList>
            <consortium name="Lawrence Berkeley National Laboratory"/>
            <person name="Mondo S.J."/>
            <person name="Hensen N."/>
            <person name="Bonometti L."/>
            <person name="Westerberg I."/>
            <person name="Brannstrom I.O."/>
            <person name="Guillou S."/>
            <person name="Cros-Aarteil S."/>
            <person name="Calhoun S."/>
            <person name="Haridas S."/>
            <person name="Kuo A."/>
            <person name="Pangilinan J."/>
            <person name="Riley R."/>
            <person name="Labutti K."/>
            <person name="Andreopoulos B."/>
            <person name="Lipzen A."/>
            <person name="Chen C."/>
            <person name="Yanf M."/>
            <person name="Daum C."/>
            <person name="Ng V."/>
            <person name="Clum A."/>
            <person name="Steindorff A."/>
            <person name="Ohm R."/>
            <person name="Martin F."/>
            <person name="Silar P."/>
            <person name="Natvig D."/>
            <person name="Lalanne C."/>
            <person name="Gautier V."/>
            <person name="Ament-Velasquez S.L."/>
            <person name="Kruys A."/>
            <person name="Hutchinson M.I."/>
            <person name="Powell A.J."/>
            <person name="Barry K."/>
            <person name="Miller A.N."/>
            <person name="Grigoriev I.V."/>
            <person name="Debuchy R."/>
            <person name="Gladieux P."/>
            <person name="Thoren M.H."/>
            <person name="Johannesson H."/>
        </authorList>
    </citation>
    <scope>NUCLEOTIDE SEQUENCE</scope>
    <source>
        <strain evidence="7">CBS 333.67</strain>
    </source>
</reference>
<name>A0AAJ0GZJ3_9PEZI</name>
<dbReference type="Pfam" id="PF13041">
    <property type="entry name" value="PPR_2"/>
    <property type="match status" value="2"/>
</dbReference>
<evidence type="ECO:0000256" key="3">
    <source>
        <dbReference type="ARBA" id="ARBA00044493"/>
    </source>
</evidence>
<evidence type="ECO:0000256" key="5">
    <source>
        <dbReference type="PROSITE-ProRule" id="PRU00708"/>
    </source>
</evidence>
<dbReference type="NCBIfam" id="TIGR00756">
    <property type="entry name" value="PPR"/>
    <property type="match status" value="2"/>
</dbReference>
<comment type="subunit">
    <text evidence="4">Binds to mitochondrial small subunit 15S rRNA.</text>
</comment>
<sequence>MKHGQTGETEHFKGEGMEDLKLLLQCNSVESMRAAWFGGKRLWQRKRDWENMILSAMHFYPERTPELLLATIDLHITPAEFVVDTICYLFERASLLPAREQEERQLAIARLLLDILGPFPPRYFTFPQWLLGRVASVSPAPLVKRLHWVLFSKYHPFDWNTQFKFASRLARDPKGKGAALRILEKMIVKSRRMGSSRRRPTGKKGTRFLRFITLGGGRVYQWVKLDDPNFQRRFAELATAIVSVPEGWKHSGEGSPFTLQLLNTRFKRLIDIGIPLNHITQTAMLQAICSTGDLDAAWNLYHHMLEQGNKPDVRPYLLLLNAAKRAGSIESIMRVILDAPAEVLQSRYIWNEVLSAVLTVATQECIEKKVPRPRTVPAFDFMLQIYKKFFKLEPLDKLLPSHLLTPFDTTYPWDWRAKLAVVMDKLPARRKRKLVNPGADTLRIMLHGYVKGLSNASLLVNFYAHFRTLLKDGDPYVLELLRDSTQPYDVIIKAVTDHPGLLKVAADILNDMLRDAGAATASGKMSDPSEEHSQTVQGRHAKARRRRRRKNSRSHRSTEGPFVHPLPSVHTWNAILAGFFRERRVRQSWRIFELMRQHGVEPNKVTWNTLIAGYTATRENQLAVETLVQFEKLGYKADESTQRQMSILSKHGPTRRLMEEADNQIQMSRHKWKIFRTQKRLAEMQARREEHLRKIYTLGMGKFPTAAAAAVAAAKAADEANAAGKTETPTETETKTGEKEEELSPTADFFKMYDELIFQAEQQ</sequence>
<dbReference type="RefSeq" id="XP_062724832.1">
    <property type="nucleotide sequence ID" value="XM_062866795.1"/>
</dbReference>
<gene>
    <name evidence="7" type="ORF">B0T15DRAFT_491585</name>
</gene>
<accession>A0AAJ0GZJ3</accession>
<evidence type="ECO:0000256" key="1">
    <source>
        <dbReference type="ARBA" id="ARBA00006192"/>
    </source>
</evidence>
<dbReference type="InterPro" id="IPR002885">
    <property type="entry name" value="PPR_rpt"/>
</dbReference>
<keyword evidence="2" id="KW-0677">Repeat</keyword>
<protein>
    <recommendedName>
        <fullName evidence="9">Pentatricopeptide repeat-containing protein</fullName>
    </recommendedName>
</protein>
<comment type="caution">
    <text evidence="7">The sequence shown here is derived from an EMBL/GenBank/DDBJ whole genome shotgun (WGS) entry which is preliminary data.</text>
</comment>
<dbReference type="PROSITE" id="PS51375">
    <property type="entry name" value="PPR"/>
    <property type="match status" value="2"/>
</dbReference>
<dbReference type="EMBL" id="JAUDZG010000002">
    <property type="protein sequence ID" value="KAK3309052.1"/>
    <property type="molecule type" value="Genomic_DNA"/>
</dbReference>
<organism evidence="7 8">
    <name type="scientific">Chaetomium strumarium</name>
    <dbReference type="NCBI Taxonomy" id="1170767"/>
    <lineage>
        <taxon>Eukaryota</taxon>
        <taxon>Fungi</taxon>
        <taxon>Dikarya</taxon>
        <taxon>Ascomycota</taxon>
        <taxon>Pezizomycotina</taxon>
        <taxon>Sordariomycetes</taxon>
        <taxon>Sordariomycetidae</taxon>
        <taxon>Sordariales</taxon>
        <taxon>Chaetomiaceae</taxon>
        <taxon>Chaetomium</taxon>
    </lineage>
</organism>
<reference evidence="7" key="1">
    <citation type="journal article" date="2023" name="Mol. Phylogenet. Evol.">
        <title>Genome-scale phylogeny and comparative genomics of the fungal order Sordariales.</title>
        <authorList>
            <person name="Hensen N."/>
            <person name="Bonometti L."/>
            <person name="Westerberg I."/>
            <person name="Brannstrom I.O."/>
            <person name="Guillou S."/>
            <person name="Cros-Aarteil S."/>
            <person name="Calhoun S."/>
            <person name="Haridas S."/>
            <person name="Kuo A."/>
            <person name="Mondo S."/>
            <person name="Pangilinan J."/>
            <person name="Riley R."/>
            <person name="LaButti K."/>
            <person name="Andreopoulos B."/>
            <person name="Lipzen A."/>
            <person name="Chen C."/>
            <person name="Yan M."/>
            <person name="Daum C."/>
            <person name="Ng V."/>
            <person name="Clum A."/>
            <person name="Steindorff A."/>
            <person name="Ohm R.A."/>
            <person name="Martin F."/>
            <person name="Silar P."/>
            <person name="Natvig D.O."/>
            <person name="Lalanne C."/>
            <person name="Gautier V."/>
            <person name="Ament-Velasquez S.L."/>
            <person name="Kruys A."/>
            <person name="Hutchinson M.I."/>
            <person name="Powell A.J."/>
            <person name="Barry K."/>
            <person name="Miller A.N."/>
            <person name="Grigoriev I.V."/>
            <person name="Debuchy R."/>
            <person name="Gladieux P."/>
            <person name="Hiltunen Thoren M."/>
            <person name="Johannesson H."/>
        </authorList>
    </citation>
    <scope>NUCLEOTIDE SEQUENCE</scope>
    <source>
        <strain evidence="7">CBS 333.67</strain>
    </source>
</reference>
<dbReference type="GeneID" id="87885624"/>
<feature type="compositionally biased region" description="Low complexity" evidence="6">
    <location>
        <begin position="719"/>
        <end position="731"/>
    </location>
</feature>
<feature type="repeat" description="PPR" evidence="5">
    <location>
        <begin position="277"/>
        <end position="311"/>
    </location>
</feature>
<dbReference type="AlphaFoldDB" id="A0AAJ0GZJ3"/>
<keyword evidence="8" id="KW-1185">Reference proteome</keyword>
<dbReference type="InterPro" id="IPR011990">
    <property type="entry name" value="TPR-like_helical_dom_sf"/>
</dbReference>
<dbReference type="Gene3D" id="1.25.40.10">
    <property type="entry name" value="Tetratricopeptide repeat domain"/>
    <property type="match status" value="2"/>
</dbReference>
<dbReference type="PANTHER" id="PTHR47936">
    <property type="entry name" value="PPR_LONG DOMAIN-CONTAINING PROTEIN"/>
    <property type="match status" value="1"/>
</dbReference>
<evidence type="ECO:0000313" key="7">
    <source>
        <dbReference type="EMBL" id="KAK3309052.1"/>
    </source>
</evidence>
<dbReference type="Proteomes" id="UP001273166">
    <property type="component" value="Unassembled WGS sequence"/>
</dbReference>
<evidence type="ECO:0008006" key="9">
    <source>
        <dbReference type="Google" id="ProtNLM"/>
    </source>
</evidence>
<feature type="region of interest" description="Disordered" evidence="6">
    <location>
        <begin position="519"/>
        <end position="563"/>
    </location>
</feature>